<protein>
    <recommendedName>
        <fullName evidence="6">CWH43-like N-terminal domain-containing protein</fullName>
    </recommendedName>
</protein>
<dbReference type="GO" id="GO:0012505">
    <property type="term" value="C:endomembrane system"/>
    <property type="evidence" value="ECO:0007669"/>
    <property type="project" value="UniProtKB-SubCell"/>
</dbReference>
<feature type="transmembrane region" description="Helical" evidence="5">
    <location>
        <begin position="165"/>
        <end position="189"/>
    </location>
</feature>
<feature type="transmembrane region" description="Helical" evidence="5">
    <location>
        <begin position="62"/>
        <end position="80"/>
    </location>
</feature>
<feature type="transmembrane region" description="Helical" evidence="5">
    <location>
        <begin position="133"/>
        <end position="153"/>
    </location>
</feature>
<evidence type="ECO:0000256" key="5">
    <source>
        <dbReference type="SAM" id="Phobius"/>
    </source>
</evidence>
<evidence type="ECO:0000256" key="3">
    <source>
        <dbReference type="ARBA" id="ARBA00022989"/>
    </source>
</evidence>
<dbReference type="Pfam" id="PF10277">
    <property type="entry name" value="Frag1"/>
    <property type="match status" value="1"/>
</dbReference>
<name>A0A8S8ZQE9_SORMA</name>
<keyword evidence="4 5" id="KW-0472">Membrane</keyword>
<dbReference type="InterPro" id="IPR050911">
    <property type="entry name" value="DRAM/TMEM150_Autophagy_Mod"/>
</dbReference>
<organism evidence="7 8">
    <name type="scientific">Sordaria macrospora</name>
    <dbReference type="NCBI Taxonomy" id="5147"/>
    <lineage>
        <taxon>Eukaryota</taxon>
        <taxon>Fungi</taxon>
        <taxon>Dikarya</taxon>
        <taxon>Ascomycota</taxon>
        <taxon>Pezizomycotina</taxon>
        <taxon>Sordariomycetes</taxon>
        <taxon>Sordariomycetidae</taxon>
        <taxon>Sordariales</taxon>
        <taxon>Sordariaceae</taxon>
        <taxon>Sordaria</taxon>
    </lineage>
</organism>
<dbReference type="OMA" id="YRSQHRI"/>
<dbReference type="EMBL" id="NMPR01000071">
    <property type="protein sequence ID" value="KAA8631669.1"/>
    <property type="molecule type" value="Genomic_DNA"/>
</dbReference>
<sequence length="313" mass="35024">MLRGILSYWIFPIISGVVWLGTLLGLLIYWCTNENRRHYSSMDERQTIAYISDVGASTLKPLFIAGCAVTTVFLDLSFGADRWLRHKGRLVPNTTTTEKVLSGMTIVFAIIGTCGLILLSIFDTARHPKLHNIFLLLFIAGYVISAIFICWEYQRLGMRYRDHRVLRISFWIKLVFVIVEIILAIAFASCSFTHHYNPAAVLEWTIAFIFSFYVFSFWIDLYPAVRTKGSGGYRGNKGGMNEHGESGQSMEEQGIAGNDRTLMGEGHGHGHGHGGYDDPRNSYYSGNGYSGSRPGMAGNYQSGLRGMALPNDF</sequence>
<evidence type="ECO:0000256" key="4">
    <source>
        <dbReference type="ARBA" id="ARBA00023136"/>
    </source>
</evidence>
<keyword evidence="2 5" id="KW-0812">Transmembrane</keyword>
<evidence type="ECO:0000313" key="8">
    <source>
        <dbReference type="Proteomes" id="UP000433876"/>
    </source>
</evidence>
<accession>A0A8S8ZQE9</accession>
<evidence type="ECO:0000256" key="1">
    <source>
        <dbReference type="ARBA" id="ARBA00004127"/>
    </source>
</evidence>
<evidence type="ECO:0000256" key="2">
    <source>
        <dbReference type="ARBA" id="ARBA00022692"/>
    </source>
</evidence>
<dbReference type="Proteomes" id="UP000433876">
    <property type="component" value="Unassembled WGS sequence"/>
</dbReference>
<dbReference type="VEuPathDB" id="FungiDB:SMAC_02535"/>
<keyword evidence="3 5" id="KW-1133">Transmembrane helix</keyword>
<feature type="domain" description="CWH43-like N-terminal" evidence="6">
    <location>
        <begin position="8"/>
        <end position="223"/>
    </location>
</feature>
<dbReference type="PANTHER" id="PTHR21324:SF2">
    <property type="entry name" value="EG:22E5.9 PROTEIN"/>
    <property type="match status" value="1"/>
</dbReference>
<evidence type="ECO:0000313" key="7">
    <source>
        <dbReference type="EMBL" id="KAA8631669.1"/>
    </source>
</evidence>
<dbReference type="PANTHER" id="PTHR21324">
    <property type="entry name" value="FASTING-INDUCIBLE INTEGRAL MEMBRANE PROTEIN TM6P1-RELATED"/>
    <property type="match status" value="1"/>
</dbReference>
<feature type="transmembrane region" description="Helical" evidence="5">
    <location>
        <begin position="201"/>
        <end position="219"/>
    </location>
</feature>
<gene>
    <name evidence="7" type="ORF">SMACR_02535</name>
</gene>
<feature type="transmembrane region" description="Helical" evidence="5">
    <location>
        <begin position="7"/>
        <end position="30"/>
    </location>
</feature>
<dbReference type="AlphaFoldDB" id="A0A8S8ZQE9"/>
<feature type="transmembrane region" description="Helical" evidence="5">
    <location>
        <begin position="100"/>
        <end position="121"/>
    </location>
</feature>
<dbReference type="InterPro" id="IPR019402">
    <property type="entry name" value="CWH43_N"/>
</dbReference>
<comment type="caution">
    <text evidence="7">The sequence shown here is derived from an EMBL/GenBank/DDBJ whole genome shotgun (WGS) entry which is preliminary data.</text>
</comment>
<dbReference type="GO" id="GO:0005886">
    <property type="term" value="C:plasma membrane"/>
    <property type="evidence" value="ECO:0007669"/>
    <property type="project" value="TreeGrafter"/>
</dbReference>
<evidence type="ECO:0000259" key="6">
    <source>
        <dbReference type="Pfam" id="PF10277"/>
    </source>
</evidence>
<reference evidence="7 8" key="1">
    <citation type="submission" date="2017-07" db="EMBL/GenBank/DDBJ databases">
        <title>Genome sequence of the Sordaria macrospora wild type strain R19027.</title>
        <authorList>
            <person name="Nowrousian M."/>
            <person name="Teichert I."/>
            <person name="Kueck U."/>
        </authorList>
    </citation>
    <scope>NUCLEOTIDE SEQUENCE [LARGE SCALE GENOMIC DNA]</scope>
    <source>
        <strain evidence="7 8">R19027</strain>
        <tissue evidence="7">Mycelium</tissue>
    </source>
</reference>
<proteinExistence type="predicted"/>
<comment type="subcellular location">
    <subcellularLocation>
        <location evidence="1">Endomembrane system</location>
        <topology evidence="1">Multi-pass membrane protein</topology>
    </subcellularLocation>
</comment>